<accession>A0A2P5ATQ0</accession>
<comment type="caution">
    <text evidence="2">The sequence shown here is derived from an EMBL/GenBank/DDBJ whole genome shotgun (WGS) entry which is preliminary data.</text>
</comment>
<evidence type="ECO:0000313" key="3">
    <source>
        <dbReference type="Proteomes" id="UP000237105"/>
    </source>
</evidence>
<evidence type="ECO:0000313" key="2">
    <source>
        <dbReference type="EMBL" id="PON39924.1"/>
    </source>
</evidence>
<gene>
    <name evidence="2" type="ORF">PanWU01x14_301260</name>
</gene>
<keyword evidence="3" id="KW-1185">Reference proteome</keyword>
<protein>
    <submittedName>
        <fullName evidence="2">Uncharacterized protein</fullName>
    </submittedName>
</protein>
<sequence>MTRENVRRGKSCTTKNLPADLKIDRTMGTTLCNKILADDLRKCTKRKELRNQEPASRPQKRSYYGNHIMQIHADGPRKCMKKESMGQVYLLEVDPPRQHFSHMQSKGWRGQSVPVRSRPHPDKVLATCRGEVKGV</sequence>
<evidence type="ECO:0000256" key="1">
    <source>
        <dbReference type="SAM" id="MobiDB-lite"/>
    </source>
</evidence>
<feature type="region of interest" description="Disordered" evidence="1">
    <location>
        <begin position="100"/>
        <end position="121"/>
    </location>
</feature>
<proteinExistence type="predicted"/>
<dbReference type="EMBL" id="JXTB01000451">
    <property type="protein sequence ID" value="PON39924.1"/>
    <property type="molecule type" value="Genomic_DNA"/>
</dbReference>
<dbReference type="Proteomes" id="UP000237105">
    <property type="component" value="Unassembled WGS sequence"/>
</dbReference>
<reference evidence="3" key="1">
    <citation type="submission" date="2016-06" db="EMBL/GenBank/DDBJ databases">
        <title>Parallel loss of symbiosis genes in relatives of nitrogen-fixing non-legume Parasponia.</title>
        <authorList>
            <person name="Van Velzen R."/>
            <person name="Holmer R."/>
            <person name="Bu F."/>
            <person name="Rutten L."/>
            <person name="Van Zeijl A."/>
            <person name="Liu W."/>
            <person name="Santuari L."/>
            <person name="Cao Q."/>
            <person name="Sharma T."/>
            <person name="Shen D."/>
            <person name="Roswanjaya Y."/>
            <person name="Wardhani T."/>
            <person name="Kalhor M.S."/>
            <person name="Jansen J."/>
            <person name="Van den Hoogen J."/>
            <person name="Gungor B."/>
            <person name="Hartog M."/>
            <person name="Hontelez J."/>
            <person name="Verver J."/>
            <person name="Yang W.-C."/>
            <person name="Schijlen E."/>
            <person name="Repin R."/>
            <person name="Schilthuizen M."/>
            <person name="Schranz E."/>
            <person name="Heidstra R."/>
            <person name="Miyata K."/>
            <person name="Fedorova E."/>
            <person name="Kohlen W."/>
            <person name="Bisseling T."/>
            <person name="Smit S."/>
            <person name="Geurts R."/>
        </authorList>
    </citation>
    <scope>NUCLEOTIDE SEQUENCE [LARGE SCALE GENOMIC DNA]</scope>
    <source>
        <strain evidence="3">cv. WU1-14</strain>
    </source>
</reference>
<organism evidence="2 3">
    <name type="scientific">Parasponia andersonii</name>
    <name type="common">Sponia andersonii</name>
    <dbReference type="NCBI Taxonomy" id="3476"/>
    <lineage>
        <taxon>Eukaryota</taxon>
        <taxon>Viridiplantae</taxon>
        <taxon>Streptophyta</taxon>
        <taxon>Embryophyta</taxon>
        <taxon>Tracheophyta</taxon>
        <taxon>Spermatophyta</taxon>
        <taxon>Magnoliopsida</taxon>
        <taxon>eudicotyledons</taxon>
        <taxon>Gunneridae</taxon>
        <taxon>Pentapetalae</taxon>
        <taxon>rosids</taxon>
        <taxon>fabids</taxon>
        <taxon>Rosales</taxon>
        <taxon>Cannabaceae</taxon>
        <taxon>Parasponia</taxon>
    </lineage>
</organism>
<dbReference type="AlphaFoldDB" id="A0A2P5ATQ0"/>
<name>A0A2P5ATQ0_PARAD</name>